<evidence type="ECO:0000256" key="16">
    <source>
        <dbReference type="SAM" id="Coils"/>
    </source>
</evidence>
<dbReference type="Pfam" id="PF26095">
    <property type="entry name" value="CC_Bre1"/>
    <property type="match status" value="1"/>
</dbReference>
<feature type="coiled-coil region" evidence="16">
    <location>
        <begin position="599"/>
        <end position="696"/>
    </location>
</feature>
<dbReference type="PANTHER" id="PTHR23163:SF0">
    <property type="entry name" value="E3 UBIQUITIN-PROTEIN LIGASE BRE1"/>
    <property type="match status" value="1"/>
</dbReference>
<evidence type="ECO:0000256" key="9">
    <source>
        <dbReference type="ARBA" id="ARBA00022833"/>
    </source>
</evidence>
<keyword evidence="7 14" id="KW-0863">Zinc-finger</keyword>
<keyword evidence="19" id="KW-1185">Reference proteome</keyword>
<sequence length="946" mass="108785">MDSYEIISVSAFHSLRIGGTAILVGIQDLLDKIFFSHYTNHHSLNPSLLISTISPSKDSRVAASMEDRSIRKRKLTDEATGVPTSAVSPVVADDNDSGIDNLSLKKNKLSGVDNASKSPVYTSYSKDILEPVEEVLQNFQKDAIWRQMQDYKREFLRAQDRITQLNDRQIDYEAHLSTVDIYWNQLLQDLRMLMSKVDIHLEAKDLIFQDGTSFASFLLNEPNGDNRHHGIKDITIDALKPAVEARSEYTKEIVIKLLRIIEDWGEQRDSFWNTLKDIDPSAKENAIVQELTREHNMVAALYKKGQLDIDQLQAKCHGFTDQVLRLKNELETAKTRLEEAVENLDESKERLRRVEKSLDRGRSTIVAAVTSGEIFGENYSGTPDAVTPSAGPVDLKAEDQDTSRDELLQYRELAVTRLTELEEMKVQRIQQRNELDLLRMQLNHIPDDRIQDTQHVKSLLSQIQYARNDADHYRSEAAKLKVGLEELYLSRRKFMEDLETEEKNRRATLEGELKKLESEISRLRDSRDRFQQMYEARCTKDDYEMQQNQEIRKIANTRKDRITTLATDIQRLQIMLAANTGDKDAFAFYLNGSTDKSFLDDLRNKLKNSEDQIKALNIELEASNEATSQLHELREAILSERQLKAKVEELTVKLNKLEGLIGSNADDPVKALTAAIKAKDEAIQLLEQRVQAHEAIQAPLLNELHTVATAWGQLEEATSRKVIDLAQKEDLIYKLLSDKTRQESKCNLLIRAKDASANMTAVMKRQSDMQLDQIRKLEEREKNLNIQMATLEREQTLLNSSIALHKAKLQEYSQQNTSFKEKYSRQEERLSELQNMLKERTDAYENEAFARKRLLEETEAMKRKIDEQTKAESSSGEHSEAAKQASRYLKLLKCPSCDVNFKSHVILRCMHVFCKQCMDNQLEYRQRKCPTCRESFGAKDVKEIYL</sequence>
<dbReference type="EC" id="2.3.2.27" evidence="15"/>
<keyword evidence="10 15" id="KW-0156">Chromatin regulator</keyword>
<feature type="coiled-coil region" evidence="16">
    <location>
        <begin position="767"/>
        <end position="871"/>
    </location>
</feature>
<evidence type="ECO:0000313" key="18">
    <source>
        <dbReference type="EMBL" id="KAG0016951.1"/>
    </source>
</evidence>
<keyword evidence="5 15" id="KW-0808">Transferase</keyword>
<accession>A0A9P6MX36</accession>
<dbReference type="GO" id="GO:0061630">
    <property type="term" value="F:ubiquitin protein ligase activity"/>
    <property type="evidence" value="ECO:0007669"/>
    <property type="project" value="UniProtKB-EC"/>
</dbReference>
<keyword evidence="8 15" id="KW-0833">Ubl conjugation pathway</keyword>
<evidence type="ECO:0000256" key="14">
    <source>
        <dbReference type="PROSITE-ProRule" id="PRU00175"/>
    </source>
</evidence>
<dbReference type="GO" id="GO:0033503">
    <property type="term" value="C:HULC complex"/>
    <property type="evidence" value="ECO:0007669"/>
    <property type="project" value="TreeGrafter"/>
</dbReference>
<comment type="caution">
    <text evidence="18">The sequence shown here is derived from an EMBL/GenBank/DDBJ whole genome shotgun (WGS) entry which is preliminary data.</text>
</comment>
<comment type="pathway">
    <text evidence="3 15">Protein modification; protein ubiquitination.</text>
</comment>
<gene>
    <name evidence="18" type="primary">BRE1_2</name>
    <name evidence="18" type="ORF">BGZ80_008741</name>
</gene>
<evidence type="ECO:0000256" key="8">
    <source>
        <dbReference type="ARBA" id="ARBA00022786"/>
    </source>
</evidence>
<evidence type="ECO:0000256" key="11">
    <source>
        <dbReference type="ARBA" id="ARBA00023054"/>
    </source>
</evidence>
<feature type="coiled-coil region" evidence="16">
    <location>
        <begin position="499"/>
        <end position="533"/>
    </location>
</feature>
<dbReference type="CDD" id="cd16499">
    <property type="entry name" value="RING-HC_Bre1-like"/>
    <property type="match status" value="1"/>
</dbReference>
<dbReference type="EMBL" id="JAAAID010000485">
    <property type="protein sequence ID" value="KAG0016951.1"/>
    <property type="molecule type" value="Genomic_DNA"/>
</dbReference>
<protein>
    <recommendedName>
        <fullName evidence="15">E3 ubiquitin protein ligase</fullName>
        <ecNumber evidence="15">2.3.2.27</ecNumber>
    </recommendedName>
</protein>
<comment type="catalytic activity">
    <reaction evidence="1 15">
        <text>S-ubiquitinyl-[E2 ubiquitin-conjugating enzyme]-L-cysteine + [acceptor protein]-L-lysine = [E2 ubiquitin-conjugating enzyme]-L-cysteine + N(6)-ubiquitinyl-[acceptor protein]-L-lysine.</text>
        <dbReference type="EC" id="2.3.2.27"/>
    </reaction>
</comment>
<dbReference type="InterPro" id="IPR017907">
    <property type="entry name" value="Znf_RING_CS"/>
</dbReference>
<comment type="subcellular location">
    <subcellularLocation>
        <location evidence="2 15">Nucleus</location>
    </subcellularLocation>
</comment>
<dbReference type="InterPro" id="IPR058643">
    <property type="entry name" value="BRE1-like_CC"/>
</dbReference>
<keyword evidence="9 15" id="KW-0862">Zinc</keyword>
<evidence type="ECO:0000256" key="3">
    <source>
        <dbReference type="ARBA" id="ARBA00004906"/>
    </source>
</evidence>
<dbReference type="AlphaFoldDB" id="A0A9P6MX36"/>
<dbReference type="PANTHER" id="PTHR23163">
    <property type="entry name" value="RING FINGER PROTEIN-RELATED"/>
    <property type="match status" value="1"/>
</dbReference>
<dbReference type="Proteomes" id="UP000703661">
    <property type="component" value="Unassembled WGS sequence"/>
</dbReference>
<reference evidence="18" key="1">
    <citation type="journal article" date="2020" name="Fungal Divers.">
        <title>Resolving the Mortierellaceae phylogeny through synthesis of multi-gene phylogenetics and phylogenomics.</title>
        <authorList>
            <person name="Vandepol N."/>
            <person name="Liber J."/>
            <person name="Desiro A."/>
            <person name="Na H."/>
            <person name="Kennedy M."/>
            <person name="Barry K."/>
            <person name="Grigoriev I.V."/>
            <person name="Miller A.N."/>
            <person name="O'Donnell K."/>
            <person name="Stajich J.E."/>
            <person name="Bonito G."/>
        </authorList>
    </citation>
    <scope>NUCLEOTIDE SEQUENCE</scope>
    <source>
        <strain evidence="18">NRRL 2769</strain>
    </source>
</reference>
<name>A0A9P6MX36_9FUNG</name>
<organism evidence="18 19">
    <name type="scientific">Entomortierella chlamydospora</name>
    <dbReference type="NCBI Taxonomy" id="101097"/>
    <lineage>
        <taxon>Eukaryota</taxon>
        <taxon>Fungi</taxon>
        <taxon>Fungi incertae sedis</taxon>
        <taxon>Mucoromycota</taxon>
        <taxon>Mortierellomycotina</taxon>
        <taxon>Mortierellomycetes</taxon>
        <taxon>Mortierellales</taxon>
        <taxon>Mortierellaceae</taxon>
        <taxon>Entomortierella</taxon>
    </lineage>
</organism>
<dbReference type="GO" id="GO:0006325">
    <property type="term" value="P:chromatin organization"/>
    <property type="evidence" value="ECO:0007669"/>
    <property type="project" value="UniProtKB-KW"/>
</dbReference>
<comment type="similarity">
    <text evidence="4 15">Belongs to the BRE1 family.</text>
</comment>
<evidence type="ECO:0000259" key="17">
    <source>
        <dbReference type="PROSITE" id="PS50089"/>
    </source>
</evidence>
<evidence type="ECO:0000256" key="13">
    <source>
        <dbReference type="ARBA" id="ARBA00059679"/>
    </source>
</evidence>
<evidence type="ECO:0000256" key="2">
    <source>
        <dbReference type="ARBA" id="ARBA00004123"/>
    </source>
</evidence>
<evidence type="ECO:0000256" key="15">
    <source>
        <dbReference type="RuleBase" id="RU365038"/>
    </source>
</evidence>
<evidence type="ECO:0000256" key="10">
    <source>
        <dbReference type="ARBA" id="ARBA00022853"/>
    </source>
</evidence>
<keyword evidence="12 15" id="KW-0539">Nucleus</keyword>
<dbReference type="Gene3D" id="3.30.40.10">
    <property type="entry name" value="Zinc/RING finger domain, C3HC4 (zinc finger)"/>
    <property type="match status" value="1"/>
</dbReference>
<evidence type="ECO:0000256" key="12">
    <source>
        <dbReference type="ARBA" id="ARBA00023242"/>
    </source>
</evidence>
<keyword evidence="6 15" id="KW-0479">Metal-binding</keyword>
<evidence type="ECO:0000313" key="19">
    <source>
        <dbReference type="Proteomes" id="UP000703661"/>
    </source>
</evidence>
<keyword evidence="11 15" id="KW-0175">Coiled coil</keyword>
<evidence type="ECO:0000256" key="1">
    <source>
        <dbReference type="ARBA" id="ARBA00000900"/>
    </source>
</evidence>
<dbReference type="InterPro" id="IPR013083">
    <property type="entry name" value="Znf_RING/FYVE/PHD"/>
</dbReference>
<dbReference type="PROSITE" id="PS00518">
    <property type="entry name" value="ZF_RING_1"/>
    <property type="match status" value="1"/>
</dbReference>
<proteinExistence type="inferred from homology"/>
<evidence type="ECO:0000256" key="6">
    <source>
        <dbReference type="ARBA" id="ARBA00022723"/>
    </source>
</evidence>
<feature type="coiled-coil region" evidence="16">
    <location>
        <begin position="309"/>
        <end position="364"/>
    </location>
</feature>
<evidence type="ECO:0000256" key="4">
    <source>
        <dbReference type="ARBA" id="ARBA00005555"/>
    </source>
</evidence>
<dbReference type="SUPFAM" id="SSF57850">
    <property type="entry name" value="RING/U-box"/>
    <property type="match status" value="1"/>
</dbReference>
<dbReference type="InterPro" id="IPR013956">
    <property type="entry name" value="E3_ubiquit_lig_Bre1"/>
</dbReference>
<dbReference type="Pfam" id="PF13920">
    <property type="entry name" value="zf-C3HC4_3"/>
    <property type="match status" value="1"/>
</dbReference>
<comment type="function">
    <text evidence="13">E3 ubiquitin-protein ligase that mediates monoubiquitination of histone H2B to form H2BK123ub1. H2BK123ub1 gives a specific tag for epigenetic transcriptional activation and is also a prerequisite for H3K4me and H3K79me formation.</text>
</comment>
<dbReference type="InterPro" id="IPR001841">
    <property type="entry name" value="Znf_RING"/>
</dbReference>
<feature type="domain" description="RING-type" evidence="17">
    <location>
        <begin position="894"/>
        <end position="933"/>
    </location>
</feature>
<dbReference type="GO" id="GO:0005634">
    <property type="term" value="C:nucleus"/>
    <property type="evidence" value="ECO:0007669"/>
    <property type="project" value="UniProtKB-SubCell"/>
</dbReference>
<dbReference type="GO" id="GO:0008270">
    <property type="term" value="F:zinc ion binding"/>
    <property type="evidence" value="ECO:0007669"/>
    <property type="project" value="UniProtKB-KW"/>
</dbReference>
<dbReference type="PROSITE" id="PS50089">
    <property type="entry name" value="ZF_RING_2"/>
    <property type="match status" value="1"/>
</dbReference>
<dbReference type="Pfam" id="PF08647">
    <property type="entry name" value="BRE1"/>
    <property type="match status" value="1"/>
</dbReference>
<dbReference type="GO" id="GO:0016567">
    <property type="term" value="P:protein ubiquitination"/>
    <property type="evidence" value="ECO:0007669"/>
    <property type="project" value="UniProtKB-UniRule"/>
</dbReference>
<evidence type="ECO:0000256" key="5">
    <source>
        <dbReference type="ARBA" id="ARBA00022679"/>
    </source>
</evidence>
<evidence type="ECO:0000256" key="7">
    <source>
        <dbReference type="ARBA" id="ARBA00022771"/>
    </source>
</evidence>